<keyword evidence="1" id="KW-0812">Transmembrane</keyword>
<feature type="transmembrane region" description="Helical" evidence="1">
    <location>
        <begin position="209"/>
        <end position="226"/>
    </location>
</feature>
<dbReference type="EMBL" id="FOBS01000009">
    <property type="protein sequence ID" value="SEM28675.1"/>
    <property type="molecule type" value="Genomic_DNA"/>
</dbReference>
<dbReference type="PROSITE" id="PS51108">
    <property type="entry name" value="PTS_EIID"/>
    <property type="match status" value="1"/>
</dbReference>
<keyword evidence="1" id="KW-0472">Membrane</keyword>
<organism evidence="2 3">
    <name type="scientific">Syntrophus gentianae</name>
    <dbReference type="NCBI Taxonomy" id="43775"/>
    <lineage>
        <taxon>Bacteria</taxon>
        <taxon>Pseudomonadati</taxon>
        <taxon>Thermodesulfobacteriota</taxon>
        <taxon>Syntrophia</taxon>
        <taxon>Syntrophales</taxon>
        <taxon>Syntrophaceae</taxon>
        <taxon>Syntrophus</taxon>
    </lineage>
</organism>
<dbReference type="PANTHER" id="PTHR32502:SF23">
    <property type="entry name" value="TRANSPORT PROTEIN, PTS SYSTEM"/>
    <property type="match status" value="1"/>
</dbReference>
<dbReference type="OrthoDB" id="9811533at2"/>
<dbReference type="GO" id="GO:0005886">
    <property type="term" value="C:plasma membrane"/>
    <property type="evidence" value="ECO:0007669"/>
    <property type="project" value="TreeGrafter"/>
</dbReference>
<dbReference type="AlphaFoldDB" id="A0A1H7X4Z4"/>
<gene>
    <name evidence="2" type="ORF">SAMN04489760_10956</name>
</gene>
<dbReference type="PANTHER" id="PTHR32502">
    <property type="entry name" value="N-ACETYLGALACTOSAMINE PERMEASE II COMPONENT-RELATED"/>
    <property type="match status" value="1"/>
</dbReference>
<evidence type="ECO:0000313" key="3">
    <source>
        <dbReference type="Proteomes" id="UP000198744"/>
    </source>
</evidence>
<feature type="transmembrane region" description="Helical" evidence="1">
    <location>
        <begin position="179"/>
        <end position="197"/>
    </location>
</feature>
<keyword evidence="3" id="KW-1185">Reference proteome</keyword>
<dbReference type="STRING" id="43775.SAMN04489760_10956"/>
<dbReference type="RefSeq" id="WP_093883175.1">
    <property type="nucleotide sequence ID" value="NZ_FOBS01000009.1"/>
</dbReference>
<dbReference type="InterPro" id="IPR050303">
    <property type="entry name" value="GatZ_KbaZ_carbometab"/>
</dbReference>
<sequence>MKSTRLVSIFLRSLLIQASFNFWRMQNLGFVYALIPLIRLLGNDQGRMQDLLLRHLQLFNSHPYMTGPILGSVVHIEEDNLKKKALQNEDARTLKNALCGPYAAIGDSFFWGAYRPLSAFTGVLLAVEEYAAAPLITFCMYNSVSLWVRWRGFTEGYRLGKLGIDFVRRLDLPEKTKKIRWISLSILALLAVLLSSKESVAVLVPYGRIGMRIGGLFCILLCLWAVKKGISPVHILYGMAGIIFLLCTVK</sequence>
<evidence type="ECO:0000313" key="2">
    <source>
        <dbReference type="EMBL" id="SEM28675.1"/>
    </source>
</evidence>
<evidence type="ECO:0000256" key="1">
    <source>
        <dbReference type="SAM" id="Phobius"/>
    </source>
</evidence>
<proteinExistence type="predicted"/>
<accession>A0A1H7X4Z4</accession>
<feature type="transmembrane region" description="Helical" evidence="1">
    <location>
        <begin position="232"/>
        <end position="249"/>
    </location>
</feature>
<keyword evidence="1" id="KW-1133">Transmembrane helix</keyword>
<reference evidence="2 3" key="1">
    <citation type="submission" date="2016-10" db="EMBL/GenBank/DDBJ databases">
        <authorList>
            <person name="de Groot N.N."/>
        </authorList>
    </citation>
    <scope>NUCLEOTIDE SEQUENCE [LARGE SCALE GENOMIC DNA]</scope>
    <source>
        <strain evidence="2 3">DSM 8423</strain>
    </source>
</reference>
<dbReference type="GO" id="GO:0009401">
    <property type="term" value="P:phosphoenolpyruvate-dependent sugar phosphotransferase system"/>
    <property type="evidence" value="ECO:0007669"/>
    <property type="project" value="InterPro"/>
</dbReference>
<protein>
    <submittedName>
        <fullName evidence="2">PTS system, mannose-specific IID component</fullName>
    </submittedName>
</protein>
<dbReference type="InterPro" id="IPR004704">
    <property type="entry name" value="PTS_IID_man"/>
</dbReference>
<dbReference type="Proteomes" id="UP000198744">
    <property type="component" value="Unassembled WGS sequence"/>
</dbReference>
<name>A0A1H7X4Z4_9BACT</name>
<dbReference type="Pfam" id="PF03613">
    <property type="entry name" value="EIID-AGA"/>
    <property type="match status" value="1"/>
</dbReference>